<comment type="subcellular location">
    <subcellularLocation>
        <location evidence="1">Nucleus</location>
    </subcellularLocation>
</comment>
<dbReference type="Gene3D" id="1.25.10.10">
    <property type="entry name" value="Leucine-rich Repeat Variant"/>
    <property type="match status" value="1"/>
</dbReference>
<reference evidence="7 8" key="1">
    <citation type="submission" date="2024-02" db="EMBL/GenBank/DDBJ databases">
        <title>De novo assembly and annotation of 12 fungi associated with fruit tree decline syndrome in Ontario, Canada.</title>
        <authorList>
            <person name="Sulman M."/>
            <person name="Ellouze W."/>
            <person name="Ilyukhin E."/>
        </authorList>
    </citation>
    <scope>NUCLEOTIDE SEQUENCE [LARGE SCALE GENOMIC DNA]</scope>
    <source>
        <strain evidence="7 8">M97-236</strain>
    </source>
</reference>
<feature type="compositionally biased region" description="Acidic residues" evidence="6">
    <location>
        <begin position="16"/>
        <end position="33"/>
    </location>
</feature>
<gene>
    <name evidence="7" type="primary">PDS5</name>
    <name evidence="7" type="ORF">SLS59_010033</name>
</gene>
<feature type="compositionally biased region" description="Basic and acidic residues" evidence="6">
    <location>
        <begin position="1305"/>
        <end position="1317"/>
    </location>
</feature>
<organism evidence="7 8">
    <name type="scientific">Nothophoma quercina</name>
    <dbReference type="NCBI Taxonomy" id="749835"/>
    <lineage>
        <taxon>Eukaryota</taxon>
        <taxon>Fungi</taxon>
        <taxon>Dikarya</taxon>
        <taxon>Ascomycota</taxon>
        <taxon>Pezizomycotina</taxon>
        <taxon>Dothideomycetes</taxon>
        <taxon>Pleosporomycetidae</taxon>
        <taxon>Pleosporales</taxon>
        <taxon>Pleosporineae</taxon>
        <taxon>Didymellaceae</taxon>
        <taxon>Nothophoma</taxon>
    </lineage>
</organism>
<dbReference type="PANTHER" id="PTHR12663:SF0">
    <property type="entry name" value="PRECOCIOUS DISSOCIATION OF SISTERS 5, ISOFORM A"/>
    <property type="match status" value="1"/>
</dbReference>
<dbReference type="CDD" id="cd19953">
    <property type="entry name" value="PDS5"/>
    <property type="match status" value="1"/>
</dbReference>
<dbReference type="Pfam" id="PF20168">
    <property type="entry name" value="PDS5"/>
    <property type="match status" value="1"/>
</dbReference>
<feature type="compositionally biased region" description="Low complexity" evidence="6">
    <location>
        <begin position="1437"/>
        <end position="1448"/>
    </location>
</feature>
<evidence type="ECO:0000256" key="2">
    <source>
        <dbReference type="ARBA" id="ARBA00022618"/>
    </source>
</evidence>
<keyword evidence="4" id="KW-0539">Nucleus</keyword>
<dbReference type="PANTHER" id="PTHR12663">
    <property type="entry name" value="ANDROGEN INDUCED INHIBITOR OF PROLIFERATION AS3 / PDS5-RELATED"/>
    <property type="match status" value="1"/>
</dbReference>
<comment type="caution">
    <text evidence="7">The sequence shown here is derived from an EMBL/GenBank/DDBJ whole genome shotgun (WGS) entry which is preliminary data.</text>
</comment>
<feature type="region of interest" description="Disordered" evidence="6">
    <location>
        <begin position="1286"/>
        <end position="1524"/>
    </location>
</feature>
<feature type="region of interest" description="Disordered" evidence="6">
    <location>
        <begin position="1"/>
        <end position="43"/>
    </location>
</feature>
<proteinExistence type="predicted"/>
<evidence type="ECO:0000256" key="5">
    <source>
        <dbReference type="ARBA" id="ARBA00023306"/>
    </source>
</evidence>
<feature type="compositionally biased region" description="Acidic residues" evidence="6">
    <location>
        <begin position="1363"/>
        <end position="1423"/>
    </location>
</feature>
<dbReference type="EMBL" id="JAKIXB020000052">
    <property type="protein sequence ID" value="KAL1591855.1"/>
    <property type="molecule type" value="Genomic_DNA"/>
</dbReference>
<feature type="region of interest" description="Disordered" evidence="6">
    <location>
        <begin position="305"/>
        <end position="330"/>
    </location>
</feature>
<keyword evidence="2" id="KW-0132">Cell division</keyword>
<dbReference type="Proteomes" id="UP001521222">
    <property type="component" value="Unassembled WGS sequence"/>
</dbReference>
<sequence>MAPRSRRSAAAAKEVVEEEEPEVEQEEEEEEQQDGVRPLKFKQPLVGRPGKQISVGELMSRLETLLNELRTIDQEEAHRESLEPVATELANTGLLHHKDAGVRAWTCCCLVDMLKLFAPDAPYPAQKLKDIFSVIITKLLPLLADPSHPYNSQHLYVLRSLAEWKSILLINDIPGSEALTTALFTTCFDVLSGPSKSDSAEELSKNVEHNMTEVLSTIIDESGAVSHDVVDVIVAQFLWADPITLGSSKSKKSAPIDAKQTTLRRKEAPPAYNMAKNVCNSNPDKMARLVGNYFSSVIVDFTNSGPSYKRNRAGSEDPDNDGTKGPSDEDINEAKKAHRLLRELWKCCPSVLQDIIQHLVDELGTETVQLRQLATETLGDMISGIGAAGPPPLPQLDPVAYPSQSLERSDAGRPFDFLTTPTSINSFPTQHPVAYHSFLQRKNDKSPIIRASWATAIGRILTTAAGGIGLDPEEEQNLLKSFAECLIDSDERVRLAAVKAVELFTFEDIVRKLGSNGSVSETGSILSNLADRVKDKKSIIHSETTRLLGRIWGVASGAIAERDETVSNLLGPIPSRILEAVYANDKDIDVQVETALFESMLPLGYPPMKPRTAANGASQVVKDSQANGDQGYTEAELDKLRTKRQLVLVNGLTERAKKVYLAKQGLQAHNALYMEATLQACEKYNGGVVNKEEGQAIKDKLSQLIAVWVSRLPEPTKATDELWRFAKTHDRRAYALWRFCMDPASDYRRVFKSIKELRKRIEDGSGATLLDVLNPLLYRTALLSYNKSHVSAIIEYTRTDEKSLGATAHELLKEISLKHPKVFSTHVKDLCKTLESEAPTAKTPNPPGAVEDLKACAAFAKKFPSDLPLNAKDGRKLVQSFLNFAQYGTPAQAAKHAVTIIMQSDNKKELHAKEILDKSIKGFKYNGDHWLTKLAALSQLVLLAQAECEDNMDSVIEIAIEKVLHEPHVANEEADADWMETPDDDILGRTWALKILINRLRSLPSDANLDEAATSTYILLNRLVKDNGEASESNDTPAGHKSRQRLLAANALLKLSTNKRLDALLRPVDFVQLALVTHDPCPQVRRLFAEKLMKYLGQNRLPPRFYTILFFYAHEPERGVKDSTLTWIRSRRAAFASRKETVLETVFARLLSLLAHHPDFDTEPDTLKLMSEYILYYLKCVATEDNLSLIFHVAQRVKGIADGIASTKQADENLYVLSDLSQALIRSWEEQNNWTMQSWPGKMRLPSGIFRALESHDRAQEIAKKTWIDEDLVEELDPLVRRAIRSKKRKATDGAESARKKKPKADRPKKEKKDRPIKTPRKKRATSNDDDEESDDGQLAPESKPERKSGRKSNVSKSYVEVSSDDEDADAGADPIEQAEEQEEEEEADESTPAPDEDVEMAEAEEPEAGTEDEAEEEAEPIPEPEPPKRGARGRAAKATTAAKSSPAAEKRKTATPAKATAPKTTSTKSTPVKATPASAKASKAAKPVAKGKAKVNGAAAEARANSPVANGTGSTRRSTRTRS</sequence>
<name>A0ABR3QI69_9PLEO</name>
<dbReference type="InterPro" id="IPR016024">
    <property type="entry name" value="ARM-type_fold"/>
</dbReference>
<feature type="region of interest" description="Disordered" evidence="6">
    <location>
        <begin position="247"/>
        <end position="269"/>
    </location>
</feature>
<keyword evidence="5" id="KW-0131">Cell cycle</keyword>
<evidence type="ECO:0000256" key="3">
    <source>
        <dbReference type="ARBA" id="ARBA00022776"/>
    </source>
</evidence>
<evidence type="ECO:0000313" key="8">
    <source>
        <dbReference type="Proteomes" id="UP001521222"/>
    </source>
</evidence>
<dbReference type="SUPFAM" id="SSF48371">
    <property type="entry name" value="ARM repeat"/>
    <property type="match status" value="1"/>
</dbReference>
<evidence type="ECO:0000256" key="6">
    <source>
        <dbReference type="SAM" id="MobiDB-lite"/>
    </source>
</evidence>
<evidence type="ECO:0000256" key="1">
    <source>
        <dbReference type="ARBA" id="ARBA00004123"/>
    </source>
</evidence>
<evidence type="ECO:0000256" key="4">
    <source>
        <dbReference type="ARBA" id="ARBA00023242"/>
    </source>
</evidence>
<dbReference type="InterPro" id="IPR011989">
    <property type="entry name" value="ARM-like"/>
</dbReference>
<keyword evidence="3" id="KW-0498">Mitosis</keyword>
<dbReference type="InterPro" id="IPR039776">
    <property type="entry name" value="Pds5"/>
</dbReference>
<feature type="compositionally biased region" description="Low complexity" evidence="6">
    <location>
        <begin position="1455"/>
        <end position="1517"/>
    </location>
</feature>
<evidence type="ECO:0000313" key="7">
    <source>
        <dbReference type="EMBL" id="KAL1591855.1"/>
    </source>
</evidence>
<accession>A0ABR3QI69</accession>
<keyword evidence="8" id="KW-1185">Reference proteome</keyword>
<protein>
    <submittedName>
        <fullName evidence="7">Sister chromatid cohesion protein pds5</fullName>
    </submittedName>
</protein>